<dbReference type="SUPFAM" id="SSF52540">
    <property type="entry name" value="P-loop containing nucleoside triphosphate hydrolases"/>
    <property type="match status" value="1"/>
</dbReference>
<reference evidence="9" key="2">
    <citation type="submission" date="2023-05" db="EMBL/GenBank/DDBJ databases">
        <authorList>
            <consortium name="Lawrence Berkeley National Laboratory"/>
            <person name="Steindorff A."/>
            <person name="Hensen N."/>
            <person name="Bonometti L."/>
            <person name="Westerberg I."/>
            <person name="Brannstrom I.O."/>
            <person name="Guillou S."/>
            <person name="Cros-Aarteil S."/>
            <person name="Calhoun S."/>
            <person name="Haridas S."/>
            <person name="Kuo A."/>
            <person name="Mondo S."/>
            <person name="Pangilinan J."/>
            <person name="Riley R."/>
            <person name="Labutti K."/>
            <person name="Andreopoulos B."/>
            <person name="Lipzen A."/>
            <person name="Chen C."/>
            <person name="Yanf M."/>
            <person name="Daum C."/>
            <person name="Ng V."/>
            <person name="Clum A."/>
            <person name="Ohm R."/>
            <person name="Martin F."/>
            <person name="Silar P."/>
            <person name="Natvig D."/>
            <person name="Lalanne C."/>
            <person name="Gautier V."/>
            <person name="Ament-Velasquez S.L."/>
            <person name="Kruys A."/>
            <person name="Hutchinson M.I."/>
            <person name="Powell A.J."/>
            <person name="Barry K."/>
            <person name="Miller A.N."/>
            <person name="Grigoriev I.V."/>
            <person name="Debuchy R."/>
            <person name="Gladieux P."/>
            <person name="Thoren M.H."/>
            <person name="Johannesson H."/>
        </authorList>
    </citation>
    <scope>NUCLEOTIDE SEQUENCE</scope>
    <source>
        <strain evidence="9">PSN243</strain>
    </source>
</reference>
<proteinExistence type="inferred from homology"/>
<evidence type="ECO:0000313" key="9">
    <source>
        <dbReference type="EMBL" id="KAK4453249.1"/>
    </source>
</evidence>
<dbReference type="Gene3D" id="3.30.1360.120">
    <property type="entry name" value="Probable tRNA modification gtpase trme, domain 1"/>
    <property type="match status" value="1"/>
</dbReference>
<evidence type="ECO:0000256" key="4">
    <source>
        <dbReference type="ARBA" id="ARBA00022741"/>
    </source>
</evidence>
<dbReference type="GO" id="GO:0030488">
    <property type="term" value="P:tRNA methylation"/>
    <property type="evidence" value="ECO:0007669"/>
    <property type="project" value="TreeGrafter"/>
</dbReference>
<comment type="subcellular location">
    <subcellularLocation>
        <location evidence="1">Mitochondrion</location>
    </subcellularLocation>
</comment>
<accession>A0AAV9GZL9</accession>
<dbReference type="GO" id="GO:0002098">
    <property type="term" value="P:tRNA wobble uridine modification"/>
    <property type="evidence" value="ECO:0007669"/>
    <property type="project" value="TreeGrafter"/>
</dbReference>
<evidence type="ECO:0000256" key="1">
    <source>
        <dbReference type="ARBA" id="ARBA00004173"/>
    </source>
</evidence>
<dbReference type="PANTHER" id="PTHR42714">
    <property type="entry name" value="TRNA MODIFICATION GTPASE GTPBP3"/>
    <property type="match status" value="1"/>
</dbReference>
<dbReference type="InterPro" id="IPR005225">
    <property type="entry name" value="Small_GTP-bd"/>
</dbReference>
<keyword evidence="5" id="KW-0342">GTP-binding</keyword>
<evidence type="ECO:0000259" key="7">
    <source>
        <dbReference type="Pfam" id="PF10396"/>
    </source>
</evidence>
<dbReference type="Pfam" id="PF01926">
    <property type="entry name" value="MMR_HSR1"/>
    <property type="match status" value="1"/>
</dbReference>
<dbReference type="InterPro" id="IPR018948">
    <property type="entry name" value="GTP-bd_TrmE_N"/>
</dbReference>
<dbReference type="CDD" id="cd04164">
    <property type="entry name" value="trmE"/>
    <property type="match status" value="1"/>
</dbReference>
<dbReference type="GO" id="GO:0003924">
    <property type="term" value="F:GTPase activity"/>
    <property type="evidence" value="ECO:0007669"/>
    <property type="project" value="InterPro"/>
</dbReference>
<dbReference type="HAMAP" id="MF_00379">
    <property type="entry name" value="GTPase_MnmE"/>
    <property type="match status" value="1"/>
</dbReference>
<feature type="domain" description="G" evidence="6">
    <location>
        <begin position="294"/>
        <end position="427"/>
    </location>
</feature>
<evidence type="ECO:0000256" key="5">
    <source>
        <dbReference type="ARBA" id="ARBA00023134"/>
    </source>
</evidence>
<dbReference type="InterPro" id="IPR027368">
    <property type="entry name" value="MnmE_dom2"/>
</dbReference>
<dbReference type="InterPro" id="IPR027266">
    <property type="entry name" value="TrmE/GcvT-like"/>
</dbReference>
<dbReference type="CDD" id="cd14858">
    <property type="entry name" value="TrmE_N"/>
    <property type="match status" value="1"/>
</dbReference>
<keyword evidence="3" id="KW-0819">tRNA processing</keyword>
<dbReference type="Pfam" id="PF12631">
    <property type="entry name" value="MnmE_helical"/>
    <property type="match status" value="1"/>
</dbReference>
<dbReference type="SUPFAM" id="SSF103025">
    <property type="entry name" value="Folate-binding domain"/>
    <property type="match status" value="1"/>
</dbReference>
<evidence type="ECO:0000259" key="8">
    <source>
        <dbReference type="Pfam" id="PF12631"/>
    </source>
</evidence>
<dbReference type="GO" id="GO:0005525">
    <property type="term" value="F:GTP binding"/>
    <property type="evidence" value="ECO:0007669"/>
    <property type="project" value="UniProtKB-KW"/>
</dbReference>
<dbReference type="InterPro" id="IPR004520">
    <property type="entry name" value="GTPase_MnmE"/>
</dbReference>
<comment type="caution">
    <text evidence="9">The sequence shown here is derived from an EMBL/GenBank/DDBJ whole genome shotgun (WGS) entry which is preliminary data.</text>
</comment>
<dbReference type="InterPro" id="IPR027417">
    <property type="entry name" value="P-loop_NTPase"/>
</dbReference>
<dbReference type="Gene3D" id="1.20.120.430">
    <property type="entry name" value="tRNA modification GTPase MnmE domain 2"/>
    <property type="match status" value="1"/>
</dbReference>
<dbReference type="PANTHER" id="PTHR42714:SF2">
    <property type="entry name" value="TRNA MODIFICATION GTPASE GTPBP3, MITOCHONDRIAL"/>
    <property type="match status" value="1"/>
</dbReference>
<sequence>MFRHALRRSAYCRLPDFRGVFCSRTPQQAWAILRTAPASRRCFAREAVFGGSELAARAAASLPLEDDTVYALSSAPGRGGISVIRVSGPGCLDVYNGLCPAKHMPKPRYAAVRTLLEPGRAAGENVLDSDALVLYFPGPKSVTGEDVLELHVHGGPATVKAVLNAIPKCASRERIRYAEPGEFTRRAFLNSRLDLAQVESLGDTLAAETEQQRRAAVRGTSGVLGKTYEQWREQLLMARGEIEALIDFSEDQHFDESPTELLSNVMALVQEILSSIRMYQNGSQRSELLRNGIRVALLGPPNVGKSSLMNQIVGREASIVSAEAGTTRDVIEASLDIRGYLCSFADTAGIRTHASSHDIRIAAEPSAIGAVEEEGIRRARRKAKDSEVIIVLASVERASDGQFWLHYDTETLRLAADAQQCLIVINKCDAADSGTLASLVRDFKVSALGSIEGLGSAEPLAISCRAAESPATGLTDPGHIHALTQRLVQSFSNLTSLPDDMQHLLGVTERQNQLLEQCKQSLDDFMVEAGSCGQGCEPDVVLAAEHLRIAASHLAAITGRGNAGDVEDVLGVIFEK</sequence>
<dbReference type="Proteomes" id="UP001321760">
    <property type="component" value="Unassembled WGS sequence"/>
</dbReference>
<dbReference type="AlphaFoldDB" id="A0AAV9GZL9"/>
<protein>
    <submittedName>
        <fullName evidence="9">GTP-binding protein TrmE N-terminus-domain-containing protein</fullName>
    </submittedName>
</protein>
<evidence type="ECO:0000313" key="10">
    <source>
        <dbReference type="Proteomes" id="UP001321760"/>
    </source>
</evidence>
<dbReference type="InterPro" id="IPR031168">
    <property type="entry name" value="G_TrmE"/>
</dbReference>
<feature type="domain" description="GTP-binding protein TrmE N-terminal" evidence="7">
    <location>
        <begin position="68"/>
        <end position="192"/>
    </location>
</feature>
<comment type="similarity">
    <text evidence="2">Belongs to the TRAFAC class TrmE-Era-EngA-EngB-Septin-like GTPase superfamily. TrmE GTPase family.</text>
</comment>
<dbReference type="InterPro" id="IPR006073">
    <property type="entry name" value="GTP-bd"/>
</dbReference>
<dbReference type="EMBL" id="MU865921">
    <property type="protein sequence ID" value="KAK4453249.1"/>
    <property type="molecule type" value="Genomic_DNA"/>
</dbReference>
<dbReference type="InterPro" id="IPR025867">
    <property type="entry name" value="MnmE_helical"/>
</dbReference>
<gene>
    <name evidence="9" type="ORF">QBC34DRAFT_220096</name>
</gene>
<evidence type="ECO:0000256" key="3">
    <source>
        <dbReference type="ARBA" id="ARBA00022694"/>
    </source>
</evidence>
<organism evidence="9 10">
    <name type="scientific">Podospora aff. communis PSN243</name>
    <dbReference type="NCBI Taxonomy" id="3040156"/>
    <lineage>
        <taxon>Eukaryota</taxon>
        <taxon>Fungi</taxon>
        <taxon>Dikarya</taxon>
        <taxon>Ascomycota</taxon>
        <taxon>Pezizomycotina</taxon>
        <taxon>Sordariomycetes</taxon>
        <taxon>Sordariomycetidae</taxon>
        <taxon>Sordariales</taxon>
        <taxon>Podosporaceae</taxon>
        <taxon>Podospora</taxon>
    </lineage>
</organism>
<dbReference type="NCBIfam" id="TIGR00231">
    <property type="entry name" value="small_GTP"/>
    <property type="match status" value="1"/>
</dbReference>
<dbReference type="Gene3D" id="3.40.50.300">
    <property type="entry name" value="P-loop containing nucleotide triphosphate hydrolases"/>
    <property type="match status" value="1"/>
</dbReference>
<keyword evidence="4" id="KW-0547">Nucleotide-binding</keyword>
<keyword evidence="10" id="KW-1185">Reference proteome</keyword>
<dbReference type="GO" id="GO:0005739">
    <property type="term" value="C:mitochondrion"/>
    <property type="evidence" value="ECO:0007669"/>
    <property type="project" value="UniProtKB-SubCell"/>
</dbReference>
<name>A0AAV9GZL9_9PEZI</name>
<feature type="domain" description="MnmE helical" evidence="8">
    <location>
        <begin position="195"/>
        <end position="576"/>
    </location>
</feature>
<dbReference type="Pfam" id="PF10396">
    <property type="entry name" value="TrmE_N"/>
    <property type="match status" value="1"/>
</dbReference>
<evidence type="ECO:0000259" key="6">
    <source>
        <dbReference type="Pfam" id="PF01926"/>
    </source>
</evidence>
<evidence type="ECO:0000256" key="2">
    <source>
        <dbReference type="ARBA" id="ARBA00011043"/>
    </source>
</evidence>
<dbReference type="FunFam" id="3.30.1360.120:FF:000007">
    <property type="entry name" value="tRNA modification GTPase GTPBP3, mitochondrial"/>
    <property type="match status" value="1"/>
</dbReference>
<reference evidence="9" key="1">
    <citation type="journal article" date="2023" name="Mol. Phylogenet. Evol.">
        <title>Genome-scale phylogeny and comparative genomics of the fungal order Sordariales.</title>
        <authorList>
            <person name="Hensen N."/>
            <person name="Bonometti L."/>
            <person name="Westerberg I."/>
            <person name="Brannstrom I.O."/>
            <person name="Guillou S."/>
            <person name="Cros-Aarteil S."/>
            <person name="Calhoun S."/>
            <person name="Haridas S."/>
            <person name="Kuo A."/>
            <person name="Mondo S."/>
            <person name="Pangilinan J."/>
            <person name="Riley R."/>
            <person name="LaButti K."/>
            <person name="Andreopoulos B."/>
            <person name="Lipzen A."/>
            <person name="Chen C."/>
            <person name="Yan M."/>
            <person name="Daum C."/>
            <person name="Ng V."/>
            <person name="Clum A."/>
            <person name="Steindorff A."/>
            <person name="Ohm R.A."/>
            <person name="Martin F."/>
            <person name="Silar P."/>
            <person name="Natvig D.O."/>
            <person name="Lalanne C."/>
            <person name="Gautier V."/>
            <person name="Ament-Velasquez S.L."/>
            <person name="Kruys A."/>
            <person name="Hutchinson M.I."/>
            <person name="Powell A.J."/>
            <person name="Barry K."/>
            <person name="Miller A.N."/>
            <person name="Grigoriev I.V."/>
            <person name="Debuchy R."/>
            <person name="Gladieux P."/>
            <person name="Hiltunen Thoren M."/>
            <person name="Johannesson H."/>
        </authorList>
    </citation>
    <scope>NUCLEOTIDE SEQUENCE</scope>
    <source>
        <strain evidence="9">PSN243</strain>
    </source>
</reference>
<dbReference type="NCBIfam" id="NF003661">
    <property type="entry name" value="PRK05291.1-3"/>
    <property type="match status" value="1"/>
</dbReference>